<organism evidence="8 9">
    <name type="scientific">Streptomyces siamensis</name>
    <dbReference type="NCBI Taxonomy" id="1274986"/>
    <lineage>
        <taxon>Bacteria</taxon>
        <taxon>Bacillati</taxon>
        <taxon>Actinomycetota</taxon>
        <taxon>Actinomycetes</taxon>
        <taxon>Kitasatosporales</taxon>
        <taxon>Streptomycetaceae</taxon>
        <taxon>Streptomyces</taxon>
    </lineage>
</organism>
<dbReference type="PROSITE" id="PS00671">
    <property type="entry name" value="D_2_HYDROXYACID_DH_3"/>
    <property type="match status" value="1"/>
</dbReference>
<dbReference type="PANTHER" id="PTHR43761">
    <property type="entry name" value="D-ISOMER SPECIFIC 2-HYDROXYACID DEHYDROGENASE FAMILY PROTEIN (AFU_ORTHOLOGUE AFUA_1G13630)"/>
    <property type="match status" value="1"/>
</dbReference>
<reference evidence="9" key="1">
    <citation type="journal article" date="2019" name="Int. J. Syst. Evol. Microbiol.">
        <title>The Global Catalogue of Microorganisms (GCM) 10K type strain sequencing project: providing services to taxonomists for standard genome sequencing and annotation.</title>
        <authorList>
            <consortium name="The Broad Institute Genomics Platform"/>
            <consortium name="The Broad Institute Genome Sequencing Center for Infectious Disease"/>
            <person name="Wu L."/>
            <person name="Ma J."/>
        </authorList>
    </citation>
    <scope>NUCLEOTIDE SEQUENCE [LARGE SCALE GENOMIC DNA]</scope>
    <source>
        <strain evidence="9">JCM 18409</strain>
    </source>
</reference>
<dbReference type="InterPro" id="IPR050418">
    <property type="entry name" value="D-iso_2-hydroxyacid_DH_PdxB"/>
</dbReference>
<evidence type="ECO:0000259" key="6">
    <source>
        <dbReference type="Pfam" id="PF00389"/>
    </source>
</evidence>
<feature type="domain" description="D-isomer specific 2-hydroxyacid dehydrogenase NAD-binding" evidence="7">
    <location>
        <begin position="111"/>
        <end position="283"/>
    </location>
</feature>
<sequence length="339" mass="35615">MTRPVAVITDTGELDPEPGVGLLDEAGFEVRVVGSPDADAIAAAAHDADAVIVGYARIDGALLDRMPKVRMLATMSAGHDMIDTVEASRRGVWVANLPHSATEDVAVHALAQALSLTRRLPQADAVVRAGGWSTDFGEVPRRAGEMTLGLLGMGRIARTLARLAAPVFGRVTAHDPHAADWPDGVERLDLDDLVENADVLSLHIPSTPRTRGMVNADLLARMPQGGVLVNVARGDLVDPEALLAALDTGHLAGAALDVFPVEPPDATDRLRTHPRLLLSPHSAFLTDASLRAYATEPARNVIAWWTTGRPHTPVTVPAGVAAPASDSTARTPRTQGASA</sequence>
<gene>
    <name evidence="8" type="ORF">GCM10023335_41550</name>
</gene>
<dbReference type="PANTHER" id="PTHR43761:SF1">
    <property type="entry name" value="D-ISOMER SPECIFIC 2-HYDROXYACID DEHYDROGENASE CATALYTIC DOMAIN-CONTAINING PROTEIN-RELATED"/>
    <property type="match status" value="1"/>
</dbReference>
<feature type="compositionally biased region" description="Polar residues" evidence="5">
    <location>
        <begin position="325"/>
        <end position="339"/>
    </location>
</feature>
<keyword evidence="3" id="KW-0520">NAD</keyword>
<dbReference type="InterPro" id="IPR006140">
    <property type="entry name" value="D-isomer_DH_NAD-bd"/>
</dbReference>
<dbReference type="SUPFAM" id="SSF51735">
    <property type="entry name" value="NAD(P)-binding Rossmann-fold domains"/>
    <property type="match status" value="1"/>
</dbReference>
<dbReference type="PROSITE" id="PS00670">
    <property type="entry name" value="D_2_HYDROXYACID_DH_2"/>
    <property type="match status" value="1"/>
</dbReference>
<accession>A0ABP9J035</accession>
<dbReference type="SUPFAM" id="SSF52283">
    <property type="entry name" value="Formate/glycerate dehydrogenase catalytic domain-like"/>
    <property type="match status" value="1"/>
</dbReference>
<evidence type="ECO:0000256" key="4">
    <source>
        <dbReference type="RuleBase" id="RU003719"/>
    </source>
</evidence>
<dbReference type="EMBL" id="BAABKB010000016">
    <property type="protein sequence ID" value="GAA5016120.1"/>
    <property type="molecule type" value="Genomic_DNA"/>
</dbReference>
<protein>
    <recommendedName>
        <fullName evidence="10">C-terminal binding protein</fullName>
    </recommendedName>
</protein>
<evidence type="ECO:0000256" key="1">
    <source>
        <dbReference type="ARBA" id="ARBA00005854"/>
    </source>
</evidence>
<feature type="domain" description="D-isomer specific 2-hydroxyacid dehydrogenase catalytic" evidence="6">
    <location>
        <begin position="16"/>
        <end position="314"/>
    </location>
</feature>
<evidence type="ECO:0000313" key="9">
    <source>
        <dbReference type="Proteomes" id="UP001501759"/>
    </source>
</evidence>
<evidence type="ECO:0008006" key="10">
    <source>
        <dbReference type="Google" id="ProtNLM"/>
    </source>
</evidence>
<comment type="caution">
    <text evidence="8">The sequence shown here is derived from an EMBL/GenBank/DDBJ whole genome shotgun (WGS) entry which is preliminary data.</text>
</comment>
<evidence type="ECO:0000313" key="8">
    <source>
        <dbReference type="EMBL" id="GAA5016120.1"/>
    </source>
</evidence>
<proteinExistence type="inferred from homology"/>
<dbReference type="RefSeq" id="WP_345651054.1">
    <property type="nucleotide sequence ID" value="NZ_BAABKB010000016.1"/>
</dbReference>
<keyword evidence="9" id="KW-1185">Reference proteome</keyword>
<dbReference type="InterPro" id="IPR036291">
    <property type="entry name" value="NAD(P)-bd_dom_sf"/>
</dbReference>
<feature type="region of interest" description="Disordered" evidence="5">
    <location>
        <begin position="317"/>
        <end position="339"/>
    </location>
</feature>
<dbReference type="Pfam" id="PF00389">
    <property type="entry name" value="2-Hacid_dh"/>
    <property type="match status" value="1"/>
</dbReference>
<evidence type="ECO:0000256" key="5">
    <source>
        <dbReference type="SAM" id="MobiDB-lite"/>
    </source>
</evidence>
<evidence type="ECO:0000256" key="3">
    <source>
        <dbReference type="ARBA" id="ARBA00023027"/>
    </source>
</evidence>
<comment type="similarity">
    <text evidence="1 4">Belongs to the D-isomer specific 2-hydroxyacid dehydrogenase family.</text>
</comment>
<name>A0ABP9J035_9ACTN</name>
<dbReference type="Gene3D" id="3.40.50.720">
    <property type="entry name" value="NAD(P)-binding Rossmann-like Domain"/>
    <property type="match status" value="2"/>
</dbReference>
<dbReference type="InterPro" id="IPR006139">
    <property type="entry name" value="D-isomer_2_OHA_DH_cat_dom"/>
</dbReference>
<evidence type="ECO:0000256" key="2">
    <source>
        <dbReference type="ARBA" id="ARBA00023002"/>
    </source>
</evidence>
<dbReference type="Pfam" id="PF02826">
    <property type="entry name" value="2-Hacid_dh_C"/>
    <property type="match status" value="1"/>
</dbReference>
<keyword evidence="2 4" id="KW-0560">Oxidoreductase</keyword>
<dbReference type="Proteomes" id="UP001501759">
    <property type="component" value="Unassembled WGS sequence"/>
</dbReference>
<evidence type="ECO:0000259" key="7">
    <source>
        <dbReference type="Pfam" id="PF02826"/>
    </source>
</evidence>
<dbReference type="CDD" id="cd05299">
    <property type="entry name" value="CtBP_dh"/>
    <property type="match status" value="1"/>
</dbReference>
<dbReference type="InterPro" id="IPR043322">
    <property type="entry name" value="CtBP"/>
</dbReference>
<dbReference type="InterPro" id="IPR029753">
    <property type="entry name" value="D-isomer_DH_CS"/>
</dbReference>